<keyword evidence="2" id="KW-0732">Signal</keyword>
<name>A0A226EQR9_FOLCA</name>
<evidence type="ECO:0000313" key="3">
    <source>
        <dbReference type="EMBL" id="OXA59394.1"/>
    </source>
</evidence>
<gene>
    <name evidence="3" type="ORF">Fcan01_06362</name>
</gene>
<dbReference type="OMA" id="NWHERSV"/>
<feature type="chain" id="PRO_5012195145" evidence="2">
    <location>
        <begin position="25"/>
        <end position="280"/>
    </location>
</feature>
<reference evidence="3 4" key="1">
    <citation type="submission" date="2015-12" db="EMBL/GenBank/DDBJ databases">
        <title>The genome of Folsomia candida.</title>
        <authorList>
            <person name="Faddeeva A."/>
            <person name="Derks M.F."/>
            <person name="Anvar Y."/>
            <person name="Smit S."/>
            <person name="Van Straalen N."/>
            <person name="Roelofs D."/>
        </authorList>
    </citation>
    <scope>NUCLEOTIDE SEQUENCE [LARGE SCALE GENOMIC DNA]</scope>
    <source>
        <strain evidence="3 4">VU population</strain>
        <tissue evidence="3">Whole body</tissue>
    </source>
</reference>
<evidence type="ECO:0000313" key="4">
    <source>
        <dbReference type="Proteomes" id="UP000198287"/>
    </source>
</evidence>
<organism evidence="3 4">
    <name type="scientific">Folsomia candida</name>
    <name type="common">Springtail</name>
    <dbReference type="NCBI Taxonomy" id="158441"/>
    <lineage>
        <taxon>Eukaryota</taxon>
        <taxon>Metazoa</taxon>
        <taxon>Ecdysozoa</taxon>
        <taxon>Arthropoda</taxon>
        <taxon>Hexapoda</taxon>
        <taxon>Collembola</taxon>
        <taxon>Entomobryomorpha</taxon>
        <taxon>Isotomoidea</taxon>
        <taxon>Isotomidae</taxon>
        <taxon>Proisotominae</taxon>
        <taxon>Folsomia</taxon>
    </lineage>
</organism>
<proteinExistence type="predicted"/>
<protein>
    <submittedName>
        <fullName evidence="3">Uncharacterized protein</fullName>
    </submittedName>
</protein>
<dbReference type="AlphaFoldDB" id="A0A226EQR9"/>
<dbReference type="Proteomes" id="UP000198287">
    <property type="component" value="Unassembled WGS sequence"/>
</dbReference>
<dbReference type="EMBL" id="LNIX01000002">
    <property type="protein sequence ID" value="OXA59394.1"/>
    <property type="molecule type" value="Genomic_DNA"/>
</dbReference>
<sequence length="280" mass="31252">MAKSLTFSALLLSSLLILLPRGRAAPQGHNAVNYQNVAVQKWITSTFIQTFTKYQTPSDQDAVTAGSNLFATLKSSDSADGGISGAISDATPDQLKQIVDNWHERSVISSDSAEEQKTLVASANLYKKIFQTVHIREDGDLMFGVVGFAKTSREDGGKGTVLYSFRKYQFNKKPTEVSYVRDENNCAMWGVICPTSFYFDDFSEEDNRHLETFMLSEAIKQFVSDNSAFITYINQIAAQFRPFLPKGINNALTKIEEQSDHRPDQVLESDPFSAENLEKL</sequence>
<feature type="signal peptide" evidence="2">
    <location>
        <begin position="1"/>
        <end position="24"/>
    </location>
</feature>
<feature type="region of interest" description="Disordered" evidence="1">
    <location>
        <begin position="259"/>
        <end position="280"/>
    </location>
</feature>
<evidence type="ECO:0000256" key="2">
    <source>
        <dbReference type="SAM" id="SignalP"/>
    </source>
</evidence>
<keyword evidence="4" id="KW-1185">Reference proteome</keyword>
<evidence type="ECO:0000256" key="1">
    <source>
        <dbReference type="SAM" id="MobiDB-lite"/>
    </source>
</evidence>
<accession>A0A226EQR9</accession>
<comment type="caution">
    <text evidence="3">The sequence shown here is derived from an EMBL/GenBank/DDBJ whole genome shotgun (WGS) entry which is preliminary data.</text>
</comment>